<dbReference type="KEGG" id="nev:NTE_03476"/>
<gene>
    <name evidence="2" type="ORF">NTE_03476</name>
</gene>
<organism evidence="2 3">
    <name type="scientific">Candidatus Nitrososphaera evergladensis SR1</name>
    <dbReference type="NCBI Taxonomy" id="1459636"/>
    <lineage>
        <taxon>Archaea</taxon>
        <taxon>Nitrososphaerota</taxon>
        <taxon>Nitrososphaeria</taxon>
        <taxon>Nitrososphaerales</taxon>
        <taxon>Nitrososphaeraceae</taxon>
        <taxon>Nitrososphaera</taxon>
    </lineage>
</organism>
<dbReference type="EMBL" id="CP007174">
    <property type="protein sequence ID" value="AIF85504.1"/>
    <property type="molecule type" value="Genomic_DNA"/>
</dbReference>
<dbReference type="HOGENOM" id="CLU_3056954_0_0_2"/>
<proteinExistence type="predicted"/>
<keyword evidence="3" id="KW-1185">Reference proteome</keyword>
<feature type="region of interest" description="Disordered" evidence="1">
    <location>
        <begin position="1"/>
        <end position="53"/>
    </location>
</feature>
<feature type="compositionally biased region" description="Acidic residues" evidence="1">
    <location>
        <begin position="38"/>
        <end position="53"/>
    </location>
</feature>
<evidence type="ECO:0000256" key="1">
    <source>
        <dbReference type="SAM" id="MobiDB-lite"/>
    </source>
</evidence>
<sequence>MYMSQEREGKRAPPVKEIDSNTPVEEAPRTNTGVKIDDPEEIEAADEEEDKKT</sequence>
<protein>
    <submittedName>
        <fullName evidence="2">Uncharacterized protein</fullName>
    </submittedName>
</protein>
<accession>A0A075N230</accession>
<reference evidence="2 3" key="1">
    <citation type="journal article" date="2014" name="PLoS ONE">
        <title>Genome Sequence of Candidatus Nitrososphaera evergladensis from Group I.1b Enriched from Everglades Soil Reveals Novel Genomic Features of the Ammonia-Oxidizing Archaea.</title>
        <authorList>
            <person name="Zhalnina K.V."/>
            <person name="Dias R."/>
            <person name="Leonard M.T."/>
            <person name="Dorr de Quadros P."/>
            <person name="Camargo F.A."/>
            <person name="Drew J.C."/>
            <person name="Farmerie W.G."/>
            <person name="Daroub S.H."/>
            <person name="Triplett E.W."/>
        </authorList>
    </citation>
    <scope>NUCLEOTIDE SEQUENCE [LARGE SCALE GENOMIC DNA]</scope>
    <source>
        <strain evidence="2 3">SR1</strain>
    </source>
</reference>
<name>A0A075N230_9ARCH</name>
<dbReference type="Proteomes" id="UP000028194">
    <property type="component" value="Chromosome"/>
</dbReference>
<evidence type="ECO:0000313" key="3">
    <source>
        <dbReference type="Proteomes" id="UP000028194"/>
    </source>
</evidence>
<feature type="compositionally biased region" description="Basic and acidic residues" evidence="1">
    <location>
        <begin position="1"/>
        <end position="19"/>
    </location>
</feature>
<evidence type="ECO:0000313" key="2">
    <source>
        <dbReference type="EMBL" id="AIF85504.1"/>
    </source>
</evidence>
<dbReference type="AlphaFoldDB" id="A0A075N230"/>